<gene>
    <name evidence="3" type="ORF">H5985_00220</name>
</gene>
<dbReference type="Pfam" id="PF00582">
    <property type="entry name" value="Usp"/>
    <property type="match status" value="1"/>
</dbReference>
<organism evidence="3 4">
    <name type="scientific">Parasutterella secunda</name>
    <dbReference type="NCBI Taxonomy" id="626947"/>
    <lineage>
        <taxon>Bacteria</taxon>
        <taxon>Pseudomonadati</taxon>
        <taxon>Pseudomonadota</taxon>
        <taxon>Betaproteobacteria</taxon>
        <taxon>Burkholderiales</taxon>
        <taxon>Sutterellaceae</taxon>
        <taxon>Parasutterella</taxon>
    </lineage>
</organism>
<name>A0ABS2GPH6_9BURK</name>
<dbReference type="Proteomes" id="UP000777002">
    <property type="component" value="Unassembled WGS sequence"/>
</dbReference>
<evidence type="ECO:0000313" key="3">
    <source>
        <dbReference type="EMBL" id="MBM6927705.1"/>
    </source>
</evidence>
<dbReference type="PANTHER" id="PTHR46268">
    <property type="entry name" value="STRESS RESPONSE PROTEIN NHAX"/>
    <property type="match status" value="1"/>
</dbReference>
<comment type="caution">
    <text evidence="3">The sequence shown here is derived from an EMBL/GenBank/DDBJ whole genome shotgun (WGS) entry which is preliminary data.</text>
</comment>
<protein>
    <submittedName>
        <fullName evidence="3">Universal stress protein</fullName>
    </submittedName>
</protein>
<sequence>MKVLVCTDGSELSEKAIEAAIGVAQPLKAELIGMTAVKGEEPQDGLAGESAGVQKRLSVIYDAAKAVQLPCRVMAVHGEAPWQCIIQLAKKEDVDYVVMASRGMGSIGSLFIGSETQKTLAQIDRPVLVVR</sequence>
<evidence type="ECO:0000256" key="1">
    <source>
        <dbReference type="ARBA" id="ARBA00008791"/>
    </source>
</evidence>
<dbReference type="InterPro" id="IPR014729">
    <property type="entry name" value="Rossmann-like_a/b/a_fold"/>
</dbReference>
<dbReference type="CDD" id="cd00293">
    <property type="entry name" value="USP-like"/>
    <property type="match status" value="1"/>
</dbReference>
<dbReference type="InterPro" id="IPR006016">
    <property type="entry name" value="UspA"/>
</dbReference>
<dbReference type="InterPro" id="IPR006015">
    <property type="entry name" value="Universal_stress_UspA"/>
</dbReference>
<dbReference type="Gene3D" id="3.40.50.620">
    <property type="entry name" value="HUPs"/>
    <property type="match status" value="1"/>
</dbReference>
<reference evidence="3 4" key="1">
    <citation type="journal article" date="2021" name="Sci. Rep.">
        <title>The distribution of antibiotic resistance genes in chicken gut microbiota commensals.</title>
        <authorList>
            <person name="Juricova H."/>
            <person name="Matiasovicova J."/>
            <person name="Kubasova T."/>
            <person name="Cejkova D."/>
            <person name="Rychlik I."/>
        </authorList>
    </citation>
    <scope>NUCLEOTIDE SEQUENCE [LARGE SCALE GENOMIC DNA]</scope>
    <source>
        <strain evidence="3 4">An562</strain>
    </source>
</reference>
<evidence type="ECO:0000259" key="2">
    <source>
        <dbReference type="Pfam" id="PF00582"/>
    </source>
</evidence>
<comment type="similarity">
    <text evidence="1">Belongs to the universal stress protein A family.</text>
</comment>
<dbReference type="PANTHER" id="PTHR46268:SF6">
    <property type="entry name" value="UNIVERSAL STRESS PROTEIN UP12"/>
    <property type="match status" value="1"/>
</dbReference>
<dbReference type="RefSeq" id="WP_205049305.1">
    <property type="nucleotide sequence ID" value="NZ_JACJKX010000001.1"/>
</dbReference>
<proteinExistence type="inferred from homology"/>
<dbReference type="SUPFAM" id="SSF52402">
    <property type="entry name" value="Adenine nucleotide alpha hydrolases-like"/>
    <property type="match status" value="1"/>
</dbReference>
<dbReference type="EMBL" id="JACJKX010000001">
    <property type="protein sequence ID" value="MBM6927705.1"/>
    <property type="molecule type" value="Genomic_DNA"/>
</dbReference>
<evidence type="ECO:0000313" key="4">
    <source>
        <dbReference type="Proteomes" id="UP000777002"/>
    </source>
</evidence>
<keyword evidence="4" id="KW-1185">Reference proteome</keyword>
<feature type="domain" description="UspA" evidence="2">
    <location>
        <begin position="2"/>
        <end position="131"/>
    </location>
</feature>
<dbReference type="PRINTS" id="PR01438">
    <property type="entry name" value="UNVRSLSTRESS"/>
</dbReference>
<accession>A0ABS2GPH6</accession>